<accession>A0A8C4R0I2</accession>
<evidence type="ECO:0000256" key="2">
    <source>
        <dbReference type="ARBA" id="ARBA00022478"/>
    </source>
</evidence>
<reference evidence="6" key="1">
    <citation type="submission" date="2025-08" db="UniProtKB">
        <authorList>
            <consortium name="Ensembl"/>
        </authorList>
    </citation>
    <scope>IDENTIFICATION</scope>
</reference>
<sequence>SKKTKESFVSPKREQSRERGGRRGDRGGRGGRGGGPEVIQSHSIFEQGPGASNPRNRGGAARESSHAGVDPSLTPIINIKKEKRETVEETEGLLQQLCRDDFVSDLSNDPCLLPITLPLDQSGSKILLETSSSGIKPEPVWKCEEHEGSGSPPRKRSTPIVPQPQPVNVQSHTTLTSISELFSRLGLQGEEKETWQGPVKGDEAQNDLEEKILFFQLPDSLPGQVLTQQEDVKVKTEVKIKTEQGGSVTTGDDQAADGSQGSVCSLKTLPEGHLGRLRLHKSGRVQLVLGHVSLDVTLGTGCSFLQELVSIRLREGRGGELVVLGKVGPRVICSPDFSSLIGDAN</sequence>
<keyword evidence="4" id="KW-0539">Nucleus</keyword>
<evidence type="ECO:0000256" key="4">
    <source>
        <dbReference type="ARBA" id="ARBA00023242"/>
    </source>
</evidence>
<feature type="region of interest" description="Disordered" evidence="5">
    <location>
        <begin position="137"/>
        <end position="168"/>
    </location>
</feature>
<evidence type="ECO:0000313" key="6">
    <source>
        <dbReference type="Ensembl" id="ENSEBUP00000023402.1"/>
    </source>
</evidence>
<dbReference type="GO" id="GO:0003677">
    <property type="term" value="F:DNA binding"/>
    <property type="evidence" value="ECO:0007669"/>
    <property type="project" value="InterPro"/>
</dbReference>
<dbReference type="PANTHER" id="PTHR13408:SF0">
    <property type="entry name" value="DNA-DIRECTED RNA POLYMERASE III SUBUNIT RPC4"/>
    <property type="match status" value="1"/>
</dbReference>
<evidence type="ECO:0000256" key="5">
    <source>
        <dbReference type="SAM" id="MobiDB-lite"/>
    </source>
</evidence>
<protein>
    <submittedName>
        <fullName evidence="6">Polymerase (RNA) III (DNA directed) polypeptide D</fullName>
    </submittedName>
</protein>
<proteinExistence type="predicted"/>
<dbReference type="PANTHER" id="PTHR13408">
    <property type="entry name" value="DNA-DIRECTED RNA POLYMERASE III"/>
    <property type="match status" value="1"/>
</dbReference>
<dbReference type="Ensembl" id="ENSEBUT00000023979.1">
    <property type="protein sequence ID" value="ENSEBUP00000023402.1"/>
    <property type="gene ID" value="ENSEBUG00000014414.1"/>
</dbReference>
<keyword evidence="7" id="KW-1185">Reference proteome</keyword>
<dbReference type="GeneTree" id="ENSGT00390000013948"/>
<dbReference type="Proteomes" id="UP000694388">
    <property type="component" value="Unplaced"/>
</dbReference>
<evidence type="ECO:0000256" key="3">
    <source>
        <dbReference type="ARBA" id="ARBA00023163"/>
    </source>
</evidence>
<name>A0A8C4R0I2_EPTBU</name>
<dbReference type="AlphaFoldDB" id="A0A8C4R0I2"/>
<dbReference type="InterPro" id="IPR007811">
    <property type="entry name" value="RPC4"/>
</dbReference>
<feature type="compositionally biased region" description="Basic and acidic residues" evidence="5">
    <location>
        <begin position="1"/>
        <end position="28"/>
    </location>
</feature>
<feature type="region of interest" description="Disordered" evidence="5">
    <location>
        <begin position="1"/>
        <end position="85"/>
    </location>
</feature>
<dbReference type="GO" id="GO:0042797">
    <property type="term" value="P:tRNA transcription by RNA polymerase III"/>
    <property type="evidence" value="ECO:0007669"/>
    <property type="project" value="TreeGrafter"/>
</dbReference>
<feature type="compositionally biased region" description="Basic and acidic residues" evidence="5">
    <location>
        <begin position="139"/>
        <end position="148"/>
    </location>
</feature>
<keyword evidence="2" id="KW-0240">DNA-directed RNA polymerase</keyword>
<reference evidence="6" key="2">
    <citation type="submission" date="2025-09" db="UniProtKB">
        <authorList>
            <consortium name="Ensembl"/>
        </authorList>
    </citation>
    <scope>IDENTIFICATION</scope>
</reference>
<dbReference type="OMA" id="AKEENCC"/>
<comment type="subcellular location">
    <subcellularLocation>
        <location evidence="1">Nucleus</location>
    </subcellularLocation>
</comment>
<dbReference type="Pfam" id="PF05132">
    <property type="entry name" value="RNA_pol_Rpc4"/>
    <property type="match status" value="1"/>
</dbReference>
<organism evidence="6 7">
    <name type="scientific">Eptatretus burgeri</name>
    <name type="common">Inshore hagfish</name>
    <dbReference type="NCBI Taxonomy" id="7764"/>
    <lineage>
        <taxon>Eukaryota</taxon>
        <taxon>Metazoa</taxon>
        <taxon>Chordata</taxon>
        <taxon>Craniata</taxon>
        <taxon>Vertebrata</taxon>
        <taxon>Cyclostomata</taxon>
        <taxon>Myxini</taxon>
        <taxon>Myxiniformes</taxon>
        <taxon>Myxinidae</taxon>
        <taxon>Eptatretinae</taxon>
        <taxon>Eptatretus</taxon>
    </lineage>
</organism>
<evidence type="ECO:0000256" key="1">
    <source>
        <dbReference type="ARBA" id="ARBA00004123"/>
    </source>
</evidence>
<keyword evidence="3" id="KW-0804">Transcription</keyword>
<dbReference type="GO" id="GO:0005666">
    <property type="term" value="C:RNA polymerase III complex"/>
    <property type="evidence" value="ECO:0007669"/>
    <property type="project" value="InterPro"/>
</dbReference>
<evidence type="ECO:0000313" key="7">
    <source>
        <dbReference type="Proteomes" id="UP000694388"/>
    </source>
</evidence>